<dbReference type="SUPFAM" id="SSF103481">
    <property type="entry name" value="Multidrug resistance efflux transporter EmrE"/>
    <property type="match status" value="1"/>
</dbReference>
<dbReference type="Proteomes" id="UP000245119">
    <property type="component" value="Linkage Group LG13"/>
</dbReference>
<feature type="transmembrane region" description="Helical" evidence="7">
    <location>
        <begin position="234"/>
        <end position="255"/>
    </location>
</feature>
<comment type="subcellular location">
    <subcellularLocation>
        <location evidence="1">Membrane</location>
        <topology evidence="1">Multi-pass membrane protein</topology>
    </subcellularLocation>
</comment>
<comment type="similarity">
    <text evidence="2">Belongs to the nucleotide-sugar transporter family. SLC35A subfamily.</text>
</comment>
<dbReference type="OrthoDB" id="419167at2759"/>
<comment type="caution">
    <text evidence="8">The sequence shown here is derived from an EMBL/GenBank/DDBJ whole genome shotgun (WGS) entry which is preliminary data.</text>
</comment>
<protein>
    <recommendedName>
        <fullName evidence="10">Sugar phosphate transporter domain-containing protein</fullName>
    </recommendedName>
</protein>
<organism evidence="8 9">
    <name type="scientific">Pomacea canaliculata</name>
    <name type="common">Golden apple snail</name>
    <dbReference type="NCBI Taxonomy" id="400727"/>
    <lineage>
        <taxon>Eukaryota</taxon>
        <taxon>Metazoa</taxon>
        <taxon>Spiralia</taxon>
        <taxon>Lophotrochozoa</taxon>
        <taxon>Mollusca</taxon>
        <taxon>Gastropoda</taxon>
        <taxon>Caenogastropoda</taxon>
        <taxon>Architaenioglossa</taxon>
        <taxon>Ampullarioidea</taxon>
        <taxon>Ampullariidae</taxon>
        <taxon>Pomacea</taxon>
    </lineage>
</organism>
<name>A0A2T7NG33_POMCA</name>
<feature type="transmembrane region" description="Helical" evidence="7">
    <location>
        <begin position="196"/>
        <end position="214"/>
    </location>
</feature>
<sequence length="309" mass="34745">MHVYYLLPIQQEHAEDMQAPQHIVLENTTGKEAIDTKQQNNNDTEVMKSGAILPVRYGNEGFVISDLSWTSWLGLTAMVAAYGSYGVLINLSKENGIIPFSSTSLVLMIEGLKLTVSLSIYVSSKKKDTKWMWPSFQKALPFSVPGILYSINNNLSVLMQAHMDPATYQVLGNLKIVTTAVLYRILLQRQLKIKQWVSVGLLTVAGVCDSWFSLSDNTVKKSSELHLHVTLTGLVLMLIYCFISAFAGVYTEYILKKDLNTSLHLQNIMLYIVTVAINLFTWLTSKIVAYYSDADSLQWFGNVCSYETW</sequence>
<evidence type="ECO:0008006" key="10">
    <source>
        <dbReference type="Google" id="ProtNLM"/>
    </source>
</evidence>
<evidence type="ECO:0000256" key="2">
    <source>
        <dbReference type="ARBA" id="ARBA00009976"/>
    </source>
</evidence>
<evidence type="ECO:0000256" key="4">
    <source>
        <dbReference type="ARBA" id="ARBA00022692"/>
    </source>
</evidence>
<reference evidence="8 9" key="1">
    <citation type="submission" date="2018-04" db="EMBL/GenBank/DDBJ databases">
        <title>The genome of golden apple snail Pomacea canaliculata provides insight into stress tolerance and invasive adaptation.</title>
        <authorList>
            <person name="Liu C."/>
            <person name="Liu B."/>
            <person name="Ren Y."/>
            <person name="Zhang Y."/>
            <person name="Wang H."/>
            <person name="Li S."/>
            <person name="Jiang F."/>
            <person name="Yin L."/>
            <person name="Zhang G."/>
            <person name="Qian W."/>
            <person name="Fan W."/>
        </authorList>
    </citation>
    <scope>NUCLEOTIDE SEQUENCE [LARGE SCALE GENOMIC DNA]</scope>
    <source>
        <strain evidence="8">SZHN2017</strain>
        <tissue evidence="8">Muscle</tissue>
    </source>
</reference>
<keyword evidence="9" id="KW-1185">Reference proteome</keyword>
<evidence type="ECO:0000256" key="6">
    <source>
        <dbReference type="ARBA" id="ARBA00023136"/>
    </source>
</evidence>
<keyword evidence="5 7" id="KW-1133">Transmembrane helix</keyword>
<accession>A0A2T7NG33</accession>
<dbReference type="EMBL" id="PZQS01000013">
    <property type="protein sequence ID" value="PVD20120.1"/>
    <property type="molecule type" value="Genomic_DNA"/>
</dbReference>
<dbReference type="InterPro" id="IPR037185">
    <property type="entry name" value="EmrE-like"/>
</dbReference>
<evidence type="ECO:0000313" key="9">
    <source>
        <dbReference type="Proteomes" id="UP000245119"/>
    </source>
</evidence>
<dbReference type="PANTHER" id="PTHR10231">
    <property type="entry name" value="NUCLEOTIDE-SUGAR TRANSMEMBRANE TRANSPORTER"/>
    <property type="match status" value="1"/>
</dbReference>
<dbReference type="Pfam" id="PF04142">
    <property type="entry name" value="Nuc_sug_transp"/>
    <property type="match status" value="1"/>
</dbReference>
<evidence type="ECO:0000313" key="8">
    <source>
        <dbReference type="EMBL" id="PVD20120.1"/>
    </source>
</evidence>
<dbReference type="GO" id="GO:0015165">
    <property type="term" value="F:pyrimidine nucleotide-sugar transmembrane transporter activity"/>
    <property type="evidence" value="ECO:0007669"/>
    <property type="project" value="InterPro"/>
</dbReference>
<gene>
    <name evidence="8" type="ORF">C0Q70_20614</name>
</gene>
<dbReference type="AlphaFoldDB" id="A0A2T7NG33"/>
<feature type="transmembrane region" description="Helical" evidence="7">
    <location>
        <begin position="166"/>
        <end position="187"/>
    </location>
</feature>
<keyword evidence="4 7" id="KW-0812">Transmembrane</keyword>
<feature type="transmembrane region" description="Helical" evidence="7">
    <location>
        <begin position="69"/>
        <end position="91"/>
    </location>
</feature>
<dbReference type="InterPro" id="IPR007271">
    <property type="entry name" value="Nuc_sug_transpt"/>
</dbReference>
<feature type="transmembrane region" description="Helical" evidence="7">
    <location>
        <begin position="103"/>
        <end position="122"/>
    </location>
</feature>
<keyword evidence="3" id="KW-0813">Transport</keyword>
<keyword evidence="6 7" id="KW-0472">Membrane</keyword>
<evidence type="ECO:0000256" key="1">
    <source>
        <dbReference type="ARBA" id="ARBA00004141"/>
    </source>
</evidence>
<evidence type="ECO:0000256" key="5">
    <source>
        <dbReference type="ARBA" id="ARBA00022989"/>
    </source>
</evidence>
<proteinExistence type="inferred from homology"/>
<keyword evidence="3" id="KW-0762">Sugar transport</keyword>
<dbReference type="GO" id="GO:0000139">
    <property type="term" value="C:Golgi membrane"/>
    <property type="evidence" value="ECO:0007669"/>
    <property type="project" value="InterPro"/>
</dbReference>
<evidence type="ECO:0000256" key="7">
    <source>
        <dbReference type="SAM" id="Phobius"/>
    </source>
</evidence>
<feature type="transmembrane region" description="Helical" evidence="7">
    <location>
        <begin position="267"/>
        <end position="291"/>
    </location>
</feature>
<evidence type="ECO:0000256" key="3">
    <source>
        <dbReference type="ARBA" id="ARBA00022597"/>
    </source>
</evidence>